<dbReference type="CDD" id="cd05300">
    <property type="entry name" value="2-Hacid_dh_1"/>
    <property type="match status" value="1"/>
</dbReference>
<keyword evidence="2" id="KW-0520">NAD</keyword>
<evidence type="ECO:0000256" key="2">
    <source>
        <dbReference type="ARBA" id="ARBA00023027"/>
    </source>
</evidence>
<dbReference type="InterPro" id="IPR006140">
    <property type="entry name" value="D-isomer_DH_NAD-bd"/>
</dbReference>
<evidence type="ECO:0000313" key="5">
    <source>
        <dbReference type="Proteomes" id="UP000053528"/>
    </source>
</evidence>
<organism evidence="4 5">
    <name type="scientific">Pseudoglutamicibacter albus DNF00011</name>
    <dbReference type="NCBI Taxonomy" id="1401063"/>
    <lineage>
        <taxon>Bacteria</taxon>
        <taxon>Bacillati</taxon>
        <taxon>Actinomycetota</taxon>
        <taxon>Actinomycetes</taxon>
        <taxon>Micrococcales</taxon>
        <taxon>Micrococcaceae</taxon>
        <taxon>Pseudoglutamicibacter</taxon>
    </lineage>
</organism>
<dbReference type="Pfam" id="PF02826">
    <property type="entry name" value="2-Hacid_dh_C"/>
    <property type="match status" value="1"/>
</dbReference>
<dbReference type="PANTHER" id="PTHR43333:SF1">
    <property type="entry name" value="D-ISOMER SPECIFIC 2-HYDROXYACID DEHYDROGENASE NAD-BINDING DOMAIN-CONTAINING PROTEIN"/>
    <property type="match status" value="1"/>
</dbReference>
<dbReference type="AlphaFoldDB" id="A0A095ZMF1"/>
<dbReference type="GO" id="GO:0016616">
    <property type="term" value="F:oxidoreductase activity, acting on the CH-OH group of donors, NAD or NADP as acceptor"/>
    <property type="evidence" value="ECO:0007669"/>
    <property type="project" value="UniProtKB-ARBA"/>
</dbReference>
<dbReference type="GO" id="GO:0051287">
    <property type="term" value="F:NAD binding"/>
    <property type="evidence" value="ECO:0007669"/>
    <property type="project" value="InterPro"/>
</dbReference>
<evidence type="ECO:0000256" key="1">
    <source>
        <dbReference type="ARBA" id="ARBA00023002"/>
    </source>
</evidence>
<sequence>MQKETRPRIVIATPLNEELTSRISTELPECEIVSAPDLQPPARYPGDWPGDPNFTRTAEQQQRYEELLATADALFAVPDESGTLLGKIVEKNDKLRWVHTTAAGGGAQIKRANISPERLETFTATTSAGVHGQTLTEYALFGVLAGAKDLPRIQEDQRNSHWPEPRWTMRALADMTVLVLGLGGIGSRTAAVFSAVGARVWGASRSGRPVDGLDRVIPMDELHGALGEVDALVVTLPGTSATRHLVDTEFLDALKDDAVVVNVGRGSVIDEAALVEVLDRGKISFAALDVTEREPLAPESPLWRHEKVMITPHNAALSNKEPERVVNLFIENAKAWLAGEEMKNVVDKVHFY</sequence>
<dbReference type="Proteomes" id="UP000053528">
    <property type="component" value="Unassembled WGS sequence"/>
</dbReference>
<dbReference type="SUPFAM" id="SSF51735">
    <property type="entry name" value="NAD(P)-binding Rossmann-fold domains"/>
    <property type="match status" value="1"/>
</dbReference>
<accession>A0A095ZMF1</accession>
<dbReference type="EMBL" id="JRNH01000026">
    <property type="protein sequence ID" value="KGF19767.1"/>
    <property type="molecule type" value="Genomic_DNA"/>
</dbReference>
<dbReference type="InterPro" id="IPR036291">
    <property type="entry name" value="NAD(P)-bd_dom_sf"/>
</dbReference>
<dbReference type="InterPro" id="IPR029753">
    <property type="entry name" value="D-isomer_DH_CS"/>
</dbReference>
<gene>
    <name evidence="4" type="ORF">HMPREF2128_08850</name>
</gene>
<dbReference type="PANTHER" id="PTHR43333">
    <property type="entry name" value="2-HACID_DH_C DOMAIN-CONTAINING PROTEIN"/>
    <property type="match status" value="1"/>
</dbReference>
<comment type="caution">
    <text evidence="4">The sequence shown here is derived from an EMBL/GenBank/DDBJ whole genome shotgun (WGS) entry which is preliminary data.</text>
</comment>
<dbReference type="PROSITE" id="PS00671">
    <property type="entry name" value="D_2_HYDROXYACID_DH_3"/>
    <property type="match status" value="1"/>
</dbReference>
<dbReference type="Gene3D" id="3.40.50.720">
    <property type="entry name" value="NAD(P)-binding Rossmann-like Domain"/>
    <property type="match status" value="2"/>
</dbReference>
<reference evidence="4 5" key="1">
    <citation type="submission" date="2014-07" db="EMBL/GenBank/DDBJ databases">
        <authorList>
            <person name="McCorrison J."/>
            <person name="Sanka R."/>
            <person name="Torralba M."/>
            <person name="Gillis M."/>
            <person name="Haft D.H."/>
            <person name="Methe B."/>
            <person name="Sutton G."/>
            <person name="Nelson K.E."/>
        </authorList>
    </citation>
    <scope>NUCLEOTIDE SEQUENCE [LARGE SCALE GENOMIC DNA]</scope>
    <source>
        <strain evidence="4 5">DNF00011</strain>
    </source>
</reference>
<name>A0A095ZMF1_9MICC</name>
<evidence type="ECO:0000313" key="4">
    <source>
        <dbReference type="EMBL" id="KGF19767.1"/>
    </source>
</evidence>
<feature type="domain" description="D-isomer specific 2-hydroxyacid dehydrogenase NAD-binding" evidence="3">
    <location>
        <begin position="143"/>
        <end position="315"/>
    </location>
</feature>
<dbReference type="RefSeq" id="WP_035757313.1">
    <property type="nucleotide sequence ID" value="NZ_JRNH01000026.1"/>
</dbReference>
<protein>
    <submittedName>
        <fullName evidence="4">2-hydroxyacid dehydrogenase</fullName>
    </submittedName>
</protein>
<evidence type="ECO:0000259" key="3">
    <source>
        <dbReference type="Pfam" id="PF02826"/>
    </source>
</evidence>
<proteinExistence type="predicted"/>
<keyword evidence="1" id="KW-0560">Oxidoreductase</keyword>